<accession>A0A975FW72</accession>
<dbReference type="EMBL" id="CP073078">
    <property type="protein sequence ID" value="QUD86425.1"/>
    <property type="molecule type" value="Genomic_DNA"/>
</dbReference>
<reference evidence="2" key="1">
    <citation type="submission" date="2021-04" db="EMBL/GenBank/DDBJ databases">
        <title>The complete genome sequence of Caulobacter sp. S6.</title>
        <authorList>
            <person name="Tang Y."/>
            <person name="Ouyang W."/>
            <person name="Liu Q."/>
            <person name="Huang B."/>
            <person name="Guo Z."/>
            <person name="Lei P."/>
        </authorList>
    </citation>
    <scope>NUCLEOTIDE SEQUENCE</scope>
    <source>
        <strain evidence="2">S6</strain>
    </source>
</reference>
<name>A0A975FW72_9CAUL</name>
<organism evidence="2 3">
    <name type="scientific">Phenylobacterium montanum</name>
    <dbReference type="NCBI Taxonomy" id="2823693"/>
    <lineage>
        <taxon>Bacteria</taxon>
        <taxon>Pseudomonadati</taxon>
        <taxon>Pseudomonadota</taxon>
        <taxon>Alphaproteobacteria</taxon>
        <taxon>Caulobacterales</taxon>
        <taxon>Caulobacteraceae</taxon>
        <taxon>Phenylobacterium</taxon>
    </lineage>
</organism>
<dbReference type="RefSeq" id="WP_211936477.1">
    <property type="nucleotide sequence ID" value="NZ_CP073078.1"/>
</dbReference>
<evidence type="ECO:0000313" key="3">
    <source>
        <dbReference type="Proteomes" id="UP000676409"/>
    </source>
</evidence>
<keyword evidence="1" id="KW-0732">Signal</keyword>
<keyword evidence="3" id="KW-1185">Reference proteome</keyword>
<dbReference type="KEGG" id="caul:KCG34_15140"/>
<proteinExistence type="predicted"/>
<dbReference type="AlphaFoldDB" id="A0A975FW72"/>
<feature type="signal peptide" evidence="1">
    <location>
        <begin position="1"/>
        <end position="22"/>
    </location>
</feature>
<evidence type="ECO:0000313" key="2">
    <source>
        <dbReference type="EMBL" id="QUD86425.1"/>
    </source>
</evidence>
<gene>
    <name evidence="2" type="ORF">KCG34_15140</name>
</gene>
<sequence length="189" mass="19649">MRRTRLGLLLTAALCASGCAMTPLPPPTASLDNVQALRSAGLAPMRTGTFVAGPGRPTEMDHSIAVRAGVQPAPGGSFAKYLGDTLQAELKGAGRLDPNATLVVSGVVTDTHVDSAMPTAHAALAAKFTLVRDGRPVFEKTLRVEDHWDSDFMGAVAIPDAFNHYTGLFPKLIGALLADADFRAAAKAG</sequence>
<evidence type="ECO:0000256" key="1">
    <source>
        <dbReference type="SAM" id="SignalP"/>
    </source>
</evidence>
<feature type="chain" id="PRO_5037629839" evidence="1">
    <location>
        <begin position="23"/>
        <end position="189"/>
    </location>
</feature>
<protein>
    <submittedName>
        <fullName evidence="2">Uncharacterized protein</fullName>
    </submittedName>
</protein>
<dbReference type="Proteomes" id="UP000676409">
    <property type="component" value="Chromosome"/>
</dbReference>